<reference evidence="4" key="2">
    <citation type="submission" date="2020-09" db="EMBL/GenBank/DDBJ databases">
        <authorList>
            <person name="Sun Q."/>
            <person name="Zhou Y."/>
        </authorList>
    </citation>
    <scope>NUCLEOTIDE SEQUENCE</scope>
    <source>
        <strain evidence="4">CGMCC 1.12187</strain>
    </source>
</reference>
<evidence type="ECO:0000313" key="4">
    <source>
        <dbReference type="EMBL" id="GGG71947.1"/>
    </source>
</evidence>
<dbReference type="AlphaFoldDB" id="A0A917M236"/>
<dbReference type="Pfam" id="PF11774">
    <property type="entry name" value="Lsr2"/>
    <property type="match status" value="1"/>
</dbReference>
<dbReference type="RefSeq" id="WP_188540525.1">
    <property type="nucleotide sequence ID" value="NZ_BMEQ01000051.1"/>
</dbReference>
<feature type="domain" description="Lsr2 DNA-binding" evidence="3">
    <location>
        <begin position="72"/>
        <end position="107"/>
    </location>
</feature>
<proteinExistence type="predicted"/>
<comment type="caution">
    <text evidence="4">The sequence shown here is derived from an EMBL/GenBank/DDBJ whole genome shotgun (WGS) entry which is preliminary data.</text>
</comment>
<dbReference type="InterPro" id="IPR036625">
    <property type="entry name" value="E3-bd_dom_sf"/>
</dbReference>
<dbReference type="Pfam" id="PF23359">
    <property type="entry name" value="Lsr2_DNA-bd"/>
    <property type="match status" value="1"/>
</dbReference>
<feature type="domain" description="Lsr2 dimerization" evidence="2">
    <location>
        <begin position="1"/>
        <end position="57"/>
    </location>
</feature>
<dbReference type="Gene3D" id="3.30.60.230">
    <property type="entry name" value="Lsr2, dimerization domain"/>
    <property type="match status" value="1"/>
</dbReference>
<keyword evidence="1" id="KW-0238">DNA-binding</keyword>
<evidence type="ECO:0000313" key="5">
    <source>
        <dbReference type="Proteomes" id="UP000638848"/>
    </source>
</evidence>
<gene>
    <name evidence="4" type="ORF">GCM10011374_40860</name>
</gene>
<dbReference type="Gene3D" id="4.10.320.10">
    <property type="entry name" value="E3-binding domain"/>
    <property type="match status" value="1"/>
</dbReference>
<dbReference type="EMBL" id="BMEQ01000051">
    <property type="protein sequence ID" value="GGG71947.1"/>
    <property type="molecule type" value="Genomic_DNA"/>
</dbReference>
<evidence type="ECO:0000259" key="3">
    <source>
        <dbReference type="Pfam" id="PF23359"/>
    </source>
</evidence>
<keyword evidence="5" id="KW-1185">Reference proteome</keyword>
<protein>
    <submittedName>
        <fullName evidence="4">Lsr2 family protein</fullName>
    </submittedName>
</protein>
<dbReference type="GO" id="GO:0016746">
    <property type="term" value="F:acyltransferase activity"/>
    <property type="evidence" value="ECO:0007669"/>
    <property type="project" value="InterPro"/>
</dbReference>
<dbReference type="InterPro" id="IPR024412">
    <property type="entry name" value="Lsr2_dim_dom"/>
</dbReference>
<sequence length="111" mass="12128">MAQNVIIELEDDLDGGPADETLTFALDGRDYEIDLSTANAAKLREAVRPFVAVSRKAPTGDGRRRRTTGITASSETAKIRAWAKQHGHQVSDRGRIHQSVKDAYYAATSQS</sequence>
<organism evidence="4 5">
    <name type="scientific">Kocuria dechangensis</name>
    <dbReference type="NCBI Taxonomy" id="1176249"/>
    <lineage>
        <taxon>Bacteria</taxon>
        <taxon>Bacillati</taxon>
        <taxon>Actinomycetota</taxon>
        <taxon>Actinomycetes</taxon>
        <taxon>Micrococcales</taxon>
        <taxon>Micrococcaceae</taxon>
        <taxon>Kocuria</taxon>
    </lineage>
</organism>
<dbReference type="InterPro" id="IPR042261">
    <property type="entry name" value="Lsr2-like_dimerization"/>
</dbReference>
<name>A0A917M236_9MICC</name>
<dbReference type="GO" id="GO:0003677">
    <property type="term" value="F:DNA binding"/>
    <property type="evidence" value="ECO:0007669"/>
    <property type="project" value="UniProtKB-KW"/>
</dbReference>
<accession>A0A917M236</accession>
<reference evidence="4" key="1">
    <citation type="journal article" date="2014" name="Int. J. Syst. Evol. Microbiol.">
        <title>Complete genome sequence of Corynebacterium casei LMG S-19264T (=DSM 44701T), isolated from a smear-ripened cheese.</title>
        <authorList>
            <consortium name="US DOE Joint Genome Institute (JGI-PGF)"/>
            <person name="Walter F."/>
            <person name="Albersmeier A."/>
            <person name="Kalinowski J."/>
            <person name="Ruckert C."/>
        </authorList>
    </citation>
    <scope>NUCLEOTIDE SEQUENCE</scope>
    <source>
        <strain evidence="4">CGMCC 1.12187</strain>
    </source>
</reference>
<evidence type="ECO:0000256" key="1">
    <source>
        <dbReference type="ARBA" id="ARBA00023125"/>
    </source>
</evidence>
<dbReference type="Proteomes" id="UP000638848">
    <property type="component" value="Unassembled WGS sequence"/>
</dbReference>
<evidence type="ECO:0000259" key="2">
    <source>
        <dbReference type="Pfam" id="PF11774"/>
    </source>
</evidence>
<dbReference type="InterPro" id="IPR055370">
    <property type="entry name" value="Lsr2_DNA-bd"/>
</dbReference>